<accession>A0A6N7EXU8</accession>
<comment type="caution">
    <text evidence="5">The sequence shown here is derived from an EMBL/GenBank/DDBJ whole genome shotgun (WGS) entry which is preliminary data.</text>
</comment>
<comment type="similarity">
    <text evidence="1 2">Belongs to the TelA family.</text>
</comment>
<feature type="coiled-coil region" evidence="3">
    <location>
        <begin position="5"/>
        <end position="66"/>
    </location>
</feature>
<evidence type="ECO:0000256" key="1">
    <source>
        <dbReference type="ARBA" id="ARBA00005541"/>
    </source>
</evidence>
<dbReference type="InParanoid" id="A0A6N7EXU8"/>
<gene>
    <name evidence="5" type="ORF">GCU85_06690</name>
</gene>
<dbReference type="InterPro" id="IPR008863">
    <property type="entry name" value="Toxic_anion-R_TelA"/>
</dbReference>
<dbReference type="Pfam" id="PF05816">
    <property type="entry name" value="TelA"/>
    <property type="match status" value="1"/>
</dbReference>
<evidence type="ECO:0000313" key="6">
    <source>
        <dbReference type="Proteomes" id="UP000471298"/>
    </source>
</evidence>
<evidence type="ECO:0000256" key="3">
    <source>
        <dbReference type="SAM" id="Coils"/>
    </source>
</evidence>
<dbReference type="EMBL" id="WHNW01000007">
    <property type="protein sequence ID" value="MPV86415.1"/>
    <property type="molecule type" value="Genomic_DNA"/>
</dbReference>
<dbReference type="Proteomes" id="UP000471298">
    <property type="component" value="Unassembled WGS sequence"/>
</dbReference>
<sequence length="408" mass="44951">MNETLDTTKIAVDNLQAEVEAIVENDTTGTVVTTKALVPAKEALPAAEYEAELDKAIADLDDFSINNIIYFGAKAQEEVTQISDQMLNGVKSKDAGPAGAMLSEMVSVLRGFDMDKLNPNKKQSLWDKILFRAKPIVKFQQRYDAVGEQVETIANSLEKHKETLLHDIKSLDKLYDANLAYFHNLEFYIDAGERKLAQLDDVDIPALATQAETSDEMLDAQKLKDLRALRDDLARRVHDLRLTRQVVMQSLPSIRMVQNNDKGLVTKINSTLVNTIPLWRQQLAQAITIFRSNEAAGTLKAASDLTNDLLEANAENLKQANTLAREQIERGIFDIESVKKANDTLIQTIEESLKITEAGKKARSEAVVTLAQAESDLKQALRAASLKASQAAPEAATENTAASTTEKA</sequence>
<proteinExistence type="inferred from homology"/>
<dbReference type="PANTHER" id="PTHR38432">
    <property type="entry name" value="TELA-LIKE PROTEIN SAOUHSC_01408"/>
    <property type="match status" value="1"/>
</dbReference>
<keyword evidence="6" id="KW-1185">Reference proteome</keyword>
<evidence type="ECO:0000256" key="4">
    <source>
        <dbReference type="SAM" id="MobiDB-lite"/>
    </source>
</evidence>
<dbReference type="PANTHER" id="PTHR38432:SF1">
    <property type="entry name" value="TELA-LIKE PROTEIN SAOUHSC_01408"/>
    <property type="match status" value="1"/>
</dbReference>
<dbReference type="RefSeq" id="WP_152810411.1">
    <property type="nucleotide sequence ID" value="NZ_WHNW01000007.1"/>
</dbReference>
<feature type="compositionally biased region" description="Low complexity" evidence="4">
    <location>
        <begin position="391"/>
        <end position="408"/>
    </location>
</feature>
<feature type="region of interest" description="Disordered" evidence="4">
    <location>
        <begin position="388"/>
        <end position="408"/>
    </location>
</feature>
<reference evidence="5 6" key="1">
    <citation type="submission" date="2019-10" db="EMBL/GenBank/DDBJ databases">
        <title>Cardiobacteriales fam. a chemoheterotrophic member of the order Cardiobacteriales, and proposal of Cardiobacteriales fam. nov.</title>
        <authorList>
            <person name="Wang C."/>
        </authorList>
    </citation>
    <scope>NUCLEOTIDE SEQUENCE [LARGE SCALE GENOMIC DNA]</scope>
    <source>
        <strain evidence="5 6">ML27</strain>
    </source>
</reference>
<dbReference type="PIRSF" id="PIRSF026508">
    <property type="entry name" value="TelA"/>
    <property type="match status" value="1"/>
</dbReference>
<keyword evidence="3" id="KW-0175">Coiled coil</keyword>
<evidence type="ECO:0000256" key="2">
    <source>
        <dbReference type="PIRNR" id="PIRNR026508"/>
    </source>
</evidence>
<organism evidence="5 6">
    <name type="scientific">Ostreibacterium oceani</name>
    <dbReference type="NCBI Taxonomy" id="2654998"/>
    <lineage>
        <taxon>Bacteria</taxon>
        <taxon>Pseudomonadati</taxon>
        <taxon>Pseudomonadota</taxon>
        <taxon>Gammaproteobacteria</taxon>
        <taxon>Cardiobacteriales</taxon>
        <taxon>Ostreibacteriaceae</taxon>
        <taxon>Ostreibacterium</taxon>
    </lineage>
</organism>
<evidence type="ECO:0000313" key="5">
    <source>
        <dbReference type="EMBL" id="MPV86415.1"/>
    </source>
</evidence>
<protein>
    <submittedName>
        <fullName evidence="5">Toxic anion resistance protein</fullName>
    </submittedName>
</protein>
<name>A0A6N7EXU8_9GAMM</name>
<dbReference type="AlphaFoldDB" id="A0A6N7EXU8"/>